<feature type="transmembrane region" description="Helical" evidence="9">
    <location>
        <begin position="97"/>
        <end position="124"/>
    </location>
</feature>
<dbReference type="Gene3D" id="1.10.287.70">
    <property type="match status" value="2"/>
</dbReference>
<feature type="domain" description="Potassium channel" evidence="10">
    <location>
        <begin position="272"/>
        <end position="341"/>
    </location>
</feature>
<evidence type="ECO:0000256" key="8">
    <source>
        <dbReference type="SAM" id="MobiDB-lite"/>
    </source>
</evidence>
<proteinExistence type="predicted"/>
<keyword evidence="5" id="KW-0406">Ion transport</keyword>
<evidence type="ECO:0000259" key="10">
    <source>
        <dbReference type="Pfam" id="PF07885"/>
    </source>
</evidence>
<evidence type="ECO:0000256" key="7">
    <source>
        <dbReference type="ARBA" id="ARBA00023303"/>
    </source>
</evidence>
<feature type="transmembrane region" description="Helical" evidence="9">
    <location>
        <begin position="264"/>
        <end position="282"/>
    </location>
</feature>
<feature type="transmembrane region" description="Helical" evidence="9">
    <location>
        <begin position="514"/>
        <end position="531"/>
    </location>
</feature>
<keyword evidence="12" id="KW-1185">Reference proteome</keyword>
<dbReference type="Pfam" id="PF07885">
    <property type="entry name" value="Ion_trans_2"/>
    <property type="match status" value="2"/>
</dbReference>
<evidence type="ECO:0000256" key="3">
    <source>
        <dbReference type="ARBA" id="ARBA00022692"/>
    </source>
</evidence>
<dbReference type="GO" id="GO:0030322">
    <property type="term" value="P:stabilization of membrane potential"/>
    <property type="evidence" value="ECO:0007669"/>
    <property type="project" value="TreeGrafter"/>
</dbReference>
<dbReference type="FunCoup" id="V5FDE3">
    <property type="interactions" value="21"/>
</dbReference>
<dbReference type="InterPro" id="IPR013099">
    <property type="entry name" value="K_chnl_dom"/>
</dbReference>
<feature type="region of interest" description="Disordered" evidence="8">
    <location>
        <begin position="738"/>
        <end position="757"/>
    </location>
</feature>
<feature type="transmembrane region" description="Helical" evidence="9">
    <location>
        <begin position="180"/>
        <end position="209"/>
    </location>
</feature>
<keyword evidence="7" id="KW-0407">Ion channel</keyword>
<dbReference type="Proteomes" id="UP000018001">
    <property type="component" value="Unassembled WGS sequence"/>
</dbReference>
<dbReference type="eggNOG" id="KOG1418">
    <property type="taxonomic scope" value="Eukaryota"/>
</dbReference>
<accession>V5FDE3</accession>
<evidence type="ECO:0000313" key="11">
    <source>
        <dbReference type="EMBL" id="GAD95269.1"/>
    </source>
</evidence>
<gene>
    <name evidence="11" type="ORF">PVAR5_3910</name>
</gene>
<dbReference type="OrthoDB" id="297496at2759"/>
<keyword evidence="4 9" id="KW-1133">Transmembrane helix</keyword>
<feature type="region of interest" description="Disordered" evidence="8">
    <location>
        <begin position="369"/>
        <end position="408"/>
    </location>
</feature>
<feature type="domain" description="Potassium channel" evidence="10">
    <location>
        <begin position="466"/>
        <end position="537"/>
    </location>
</feature>
<dbReference type="InParanoid" id="V5FDE3"/>
<sequence>MSRSTSEINAASFDAAVSPVRLDDASVGRCLILHLSSSAIKNVGSYCPRSCSAKMQRQSSSSSTSDVGGKERLSSPWARFKSHFRMRPPDDDEPRDWWVASTAIPLIAAAAGPMANVMSINALVNPLRNRILPTADADDPLQQVGIHDPHWCIALNATSLACGLAGNLFLLFTFTRTVRYIVGVPLSIILWLIATGLLVAITAAVDIYVPPIAPHQIYSQGYWSAVIAAILYFILCLILLVNMLGYFLGHYPQCFALTDEQRTLILQTMAFFIWLLIGGAVFQKVMGIPFADALYFSDVTILTLGFGDITAPNVVSRGLIFPYAVFGIIILGLVVGSIREFAGEMSYDNVVKGHFQRRRKAAVERSVTIEREDSDDDMENGVPRSSLSRRESIRSGRMKSGTGYRKKLRRKPIRSAISALGRAALNRPKVLIMKEEKDRFDAMRAIQSETMRFHRWFTLSMSIVAFAIVWTGGAAVFWSLEQLDYFSALYFGFCSLLTIGYGDITPKSNPGRPFFIVWSLIAIPTMTVLVSEMSDTIVAGFKRATNSFGEWTILPQVDRYRKFFGKFPGLRKLLLSSAERRRVSRGFQVGLDVELDSEGNPITDRPRPTIEKLAQSRPASSRALARELAFAIRRTADDFRSGEAKRYSYEEWVEFTRLIRFTDTSSPGVEGLQKDEDVYGIVDWDWIGETSPMLAEQTEPEWVLDRLCESLIRYLDMDTTEAEEELVLKKEKDLGFEDGVEQSQAQTRTQDRRADGPQQPPVYVTCYDCYGLCKTNFSPKIAFSALPVQAYSSPWPLQNSIR</sequence>
<dbReference type="GO" id="GO:0015271">
    <property type="term" value="F:outward rectifier potassium channel activity"/>
    <property type="evidence" value="ECO:0007669"/>
    <property type="project" value="TreeGrafter"/>
</dbReference>
<feature type="transmembrane region" description="Helical" evidence="9">
    <location>
        <begin position="320"/>
        <end position="338"/>
    </location>
</feature>
<feature type="transmembrane region" description="Helical" evidence="9">
    <location>
        <begin position="221"/>
        <end position="244"/>
    </location>
</feature>
<dbReference type="InterPro" id="IPR003280">
    <property type="entry name" value="2pore_dom_K_chnl"/>
</dbReference>
<dbReference type="GO" id="GO:0005886">
    <property type="term" value="C:plasma membrane"/>
    <property type="evidence" value="ECO:0007669"/>
    <property type="project" value="TreeGrafter"/>
</dbReference>
<organism evidence="11 12">
    <name type="scientific">Byssochlamys spectabilis (strain No. 5 / NBRC 109023)</name>
    <name type="common">Paecilomyces variotii</name>
    <dbReference type="NCBI Taxonomy" id="1356009"/>
    <lineage>
        <taxon>Eukaryota</taxon>
        <taxon>Fungi</taxon>
        <taxon>Dikarya</taxon>
        <taxon>Ascomycota</taxon>
        <taxon>Pezizomycotina</taxon>
        <taxon>Eurotiomycetes</taxon>
        <taxon>Eurotiomycetidae</taxon>
        <taxon>Eurotiales</taxon>
        <taxon>Thermoascaceae</taxon>
        <taxon>Paecilomyces</taxon>
    </lineage>
</organism>
<feature type="transmembrane region" description="Helical" evidence="9">
    <location>
        <begin position="485"/>
        <end position="502"/>
    </location>
</feature>
<reference evidence="12" key="1">
    <citation type="journal article" date="2014" name="Genome Announc.">
        <title>Draft genome sequence of the formaldehyde-resistant fungus Byssochlamys spectabilis No. 5 (anamorph Paecilomyces variotii No. 5) (NBRC109023).</title>
        <authorList>
            <person name="Oka T."/>
            <person name="Ekino K."/>
            <person name="Fukuda K."/>
            <person name="Nomura Y."/>
        </authorList>
    </citation>
    <scope>NUCLEOTIDE SEQUENCE [LARGE SCALE GENOMIC DNA]</scope>
    <source>
        <strain evidence="12">No. 5 / NBRC 109023</strain>
    </source>
</reference>
<evidence type="ECO:0000256" key="6">
    <source>
        <dbReference type="ARBA" id="ARBA00023136"/>
    </source>
</evidence>
<dbReference type="SUPFAM" id="SSF81324">
    <property type="entry name" value="Voltage-gated potassium channels"/>
    <property type="match status" value="2"/>
</dbReference>
<dbReference type="AlphaFoldDB" id="V5FDE3"/>
<evidence type="ECO:0000313" key="12">
    <source>
        <dbReference type="Proteomes" id="UP000018001"/>
    </source>
</evidence>
<evidence type="ECO:0000256" key="4">
    <source>
        <dbReference type="ARBA" id="ARBA00022989"/>
    </source>
</evidence>
<name>V5FDE3_BYSSN</name>
<feature type="transmembrane region" description="Helical" evidence="9">
    <location>
        <begin position="151"/>
        <end position="174"/>
    </location>
</feature>
<dbReference type="HOGENOM" id="CLU_013394_1_0_1"/>
<protein>
    <submittedName>
        <fullName evidence="11">Ion channel</fullName>
    </submittedName>
</protein>
<keyword evidence="2" id="KW-0813">Transport</keyword>
<dbReference type="PANTHER" id="PTHR11003:SF342">
    <property type="entry name" value="OUTWARD-RECTIFIER POTASSIUM CHANNEL TOK1"/>
    <property type="match status" value="1"/>
</dbReference>
<evidence type="ECO:0000256" key="2">
    <source>
        <dbReference type="ARBA" id="ARBA00022448"/>
    </source>
</evidence>
<evidence type="ECO:0000256" key="5">
    <source>
        <dbReference type="ARBA" id="ARBA00023065"/>
    </source>
</evidence>
<dbReference type="EMBL" id="BAUL01000120">
    <property type="protein sequence ID" value="GAD95269.1"/>
    <property type="molecule type" value="Genomic_DNA"/>
</dbReference>
<keyword evidence="3 9" id="KW-0812">Transmembrane</keyword>
<evidence type="ECO:0000256" key="9">
    <source>
        <dbReference type="SAM" id="Phobius"/>
    </source>
</evidence>
<evidence type="ECO:0000256" key="1">
    <source>
        <dbReference type="ARBA" id="ARBA00004141"/>
    </source>
</evidence>
<dbReference type="FunFam" id="1.10.287.70:FF:000182">
    <property type="entry name" value="Outward-rectifier potassium channel TOK1"/>
    <property type="match status" value="1"/>
</dbReference>
<dbReference type="PANTHER" id="PTHR11003">
    <property type="entry name" value="POTASSIUM CHANNEL, SUBFAMILY K"/>
    <property type="match status" value="1"/>
</dbReference>
<feature type="transmembrane region" description="Helical" evidence="9">
    <location>
        <begin position="456"/>
        <end position="479"/>
    </location>
</feature>
<comment type="caution">
    <text evidence="11">The sequence shown here is derived from an EMBL/GenBank/DDBJ whole genome shotgun (WGS) entry which is preliminary data.</text>
</comment>
<comment type="subcellular location">
    <subcellularLocation>
        <location evidence="1">Membrane</location>
        <topology evidence="1">Multi-pass membrane protein</topology>
    </subcellularLocation>
</comment>
<keyword evidence="6 9" id="KW-0472">Membrane</keyword>
<dbReference type="GO" id="GO:0022841">
    <property type="term" value="F:potassium ion leak channel activity"/>
    <property type="evidence" value="ECO:0007669"/>
    <property type="project" value="TreeGrafter"/>
</dbReference>